<dbReference type="SMART" id="SM00895">
    <property type="entry name" value="FCD"/>
    <property type="match status" value="1"/>
</dbReference>
<dbReference type="Gene3D" id="1.10.10.10">
    <property type="entry name" value="Winged helix-like DNA-binding domain superfamily/Winged helix DNA-binding domain"/>
    <property type="match status" value="1"/>
</dbReference>
<dbReference type="InterPro" id="IPR000524">
    <property type="entry name" value="Tscrpt_reg_HTH_GntR"/>
</dbReference>
<proteinExistence type="predicted"/>
<name>A0ABT6N202_9SPHN</name>
<reference evidence="5" key="1">
    <citation type="submission" date="2023-04" db="EMBL/GenBank/DDBJ databases">
        <title>Sphingomonas sp. MAHUQ-71 isolated from rice field.</title>
        <authorList>
            <person name="Huq M.A."/>
        </authorList>
    </citation>
    <scope>NUCLEOTIDE SEQUENCE</scope>
    <source>
        <strain evidence="5">MAHUQ-71</strain>
    </source>
</reference>
<dbReference type="InterPro" id="IPR036390">
    <property type="entry name" value="WH_DNA-bd_sf"/>
</dbReference>
<comment type="caution">
    <text evidence="5">The sequence shown here is derived from an EMBL/GenBank/DDBJ whole genome shotgun (WGS) entry which is preliminary data.</text>
</comment>
<sequence length="248" mass="26991">MAGADDMRITELPTTLREIALERLRTAIIEARFKPGERLTEAYLCDLLGVSRSVIREVLRHLEAEHLVVSVPHHGPTVAKLDRDSAVQIYDLRALLEGAAAKACAEHATKAQIDAIGKALEAIRRAYEGHDPRAVLTASQRFYQAIFTGAGHGIAWEIVQRINGRISQLRALTIAQPGRSTSGPVQLGRIFEAIEARDGDRASAACHDHVRAAAETALAKIAELEAELEEAAPAKPARQARRPRTARA</sequence>
<keyword evidence="2" id="KW-0238">DNA-binding</keyword>
<evidence type="ECO:0000256" key="1">
    <source>
        <dbReference type="ARBA" id="ARBA00023015"/>
    </source>
</evidence>
<dbReference type="InterPro" id="IPR036388">
    <property type="entry name" value="WH-like_DNA-bd_sf"/>
</dbReference>
<dbReference type="Pfam" id="PF00392">
    <property type="entry name" value="GntR"/>
    <property type="match status" value="1"/>
</dbReference>
<dbReference type="SUPFAM" id="SSF46785">
    <property type="entry name" value="Winged helix' DNA-binding domain"/>
    <property type="match status" value="1"/>
</dbReference>
<evidence type="ECO:0000259" key="4">
    <source>
        <dbReference type="PROSITE" id="PS50949"/>
    </source>
</evidence>
<evidence type="ECO:0000256" key="3">
    <source>
        <dbReference type="ARBA" id="ARBA00023163"/>
    </source>
</evidence>
<accession>A0ABT6N202</accession>
<dbReference type="Proteomes" id="UP001160625">
    <property type="component" value="Unassembled WGS sequence"/>
</dbReference>
<organism evidence="5 6">
    <name type="scientific">Sphingomonas oryzagri</name>
    <dbReference type="NCBI Taxonomy" id="3042314"/>
    <lineage>
        <taxon>Bacteria</taxon>
        <taxon>Pseudomonadati</taxon>
        <taxon>Pseudomonadota</taxon>
        <taxon>Alphaproteobacteria</taxon>
        <taxon>Sphingomonadales</taxon>
        <taxon>Sphingomonadaceae</taxon>
        <taxon>Sphingomonas</taxon>
    </lineage>
</organism>
<dbReference type="Gene3D" id="1.20.120.530">
    <property type="entry name" value="GntR ligand-binding domain-like"/>
    <property type="match status" value="1"/>
</dbReference>
<evidence type="ECO:0000313" key="5">
    <source>
        <dbReference type="EMBL" id="MDH7639122.1"/>
    </source>
</evidence>
<dbReference type="PANTHER" id="PTHR43537">
    <property type="entry name" value="TRANSCRIPTIONAL REGULATOR, GNTR FAMILY"/>
    <property type="match status" value="1"/>
</dbReference>
<dbReference type="SMART" id="SM00345">
    <property type="entry name" value="HTH_GNTR"/>
    <property type="match status" value="1"/>
</dbReference>
<evidence type="ECO:0000313" key="6">
    <source>
        <dbReference type="Proteomes" id="UP001160625"/>
    </source>
</evidence>
<dbReference type="PANTHER" id="PTHR43537:SF24">
    <property type="entry name" value="GLUCONATE OPERON TRANSCRIPTIONAL REPRESSOR"/>
    <property type="match status" value="1"/>
</dbReference>
<dbReference type="RefSeq" id="WP_281044387.1">
    <property type="nucleotide sequence ID" value="NZ_JARYGZ010000001.1"/>
</dbReference>
<dbReference type="SUPFAM" id="SSF48008">
    <property type="entry name" value="GntR ligand-binding domain-like"/>
    <property type="match status" value="1"/>
</dbReference>
<dbReference type="Pfam" id="PF07729">
    <property type="entry name" value="FCD"/>
    <property type="match status" value="1"/>
</dbReference>
<dbReference type="PROSITE" id="PS50949">
    <property type="entry name" value="HTH_GNTR"/>
    <property type="match status" value="1"/>
</dbReference>
<dbReference type="EMBL" id="JARYGZ010000001">
    <property type="protein sequence ID" value="MDH7639122.1"/>
    <property type="molecule type" value="Genomic_DNA"/>
</dbReference>
<keyword evidence="1" id="KW-0805">Transcription regulation</keyword>
<feature type="domain" description="HTH gntR-type" evidence="4">
    <location>
        <begin position="14"/>
        <end position="81"/>
    </location>
</feature>
<keyword evidence="6" id="KW-1185">Reference proteome</keyword>
<dbReference type="CDD" id="cd07377">
    <property type="entry name" value="WHTH_GntR"/>
    <property type="match status" value="1"/>
</dbReference>
<gene>
    <name evidence="5" type="ORF">QGN17_10305</name>
</gene>
<protein>
    <submittedName>
        <fullName evidence="5">GntR family transcriptional regulator</fullName>
    </submittedName>
</protein>
<evidence type="ECO:0000256" key="2">
    <source>
        <dbReference type="ARBA" id="ARBA00023125"/>
    </source>
</evidence>
<keyword evidence="3" id="KW-0804">Transcription</keyword>
<dbReference type="InterPro" id="IPR011711">
    <property type="entry name" value="GntR_C"/>
</dbReference>
<dbReference type="InterPro" id="IPR008920">
    <property type="entry name" value="TF_FadR/GntR_C"/>
</dbReference>